<keyword evidence="5 7" id="KW-0720">Serine protease</keyword>
<dbReference type="PRINTS" id="PR00722">
    <property type="entry name" value="CHYMOTRYPSIN"/>
</dbReference>
<gene>
    <name evidence="10" type="ORF">TSAR_005178</name>
</gene>
<evidence type="ECO:0000256" key="5">
    <source>
        <dbReference type="ARBA" id="ARBA00022825"/>
    </source>
</evidence>
<organism evidence="10 11">
    <name type="scientific">Trichomalopsis sarcophagae</name>
    <dbReference type="NCBI Taxonomy" id="543379"/>
    <lineage>
        <taxon>Eukaryota</taxon>
        <taxon>Metazoa</taxon>
        <taxon>Ecdysozoa</taxon>
        <taxon>Arthropoda</taxon>
        <taxon>Hexapoda</taxon>
        <taxon>Insecta</taxon>
        <taxon>Pterygota</taxon>
        <taxon>Neoptera</taxon>
        <taxon>Endopterygota</taxon>
        <taxon>Hymenoptera</taxon>
        <taxon>Apocrita</taxon>
        <taxon>Proctotrupomorpha</taxon>
        <taxon>Chalcidoidea</taxon>
        <taxon>Pteromalidae</taxon>
        <taxon>Pteromalinae</taxon>
        <taxon>Trichomalopsis</taxon>
    </lineage>
</organism>
<comment type="caution">
    <text evidence="10">The sequence shown here is derived from an EMBL/GenBank/DDBJ whole genome shotgun (WGS) entry which is preliminary data.</text>
</comment>
<dbReference type="InterPro" id="IPR001314">
    <property type="entry name" value="Peptidase_S1A"/>
</dbReference>
<keyword evidence="4 7" id="KW-0378">Hydrolase</keyword>
<dbReference type="PANTHER" id="PTHR24264">
    <property type="entry name" value="TRYPSIN-RELATED"/>
    <property type="match status" value="1"/>
</dbReference>
<dbReference type="PANTHER" id="PTHR24264:SF65">
    <property type="entry name" value="SRCR DOMAIN-CONTAINING PROTEIN"/>
    <property type="match status" value="1"/>
</dbReference>
<protein>
    <recommendedName>
        <fullName evidence="9">Peptidase S1 domain-containing protein</fullName>
    </recommendedName>
</protein>
<dbReference type="InterPro" id="IPR001254">
    <property type="entry name" value="Trypsin_dom"/>
</dbReference>
<dbReference type="InterPro" id="IPR043504">
    <property type="entry name" value="Peptidase_S1_PA_chymotrypsin"/>
</dbReference>
<dbReference type="Pfam" id="PF00089">
    <property type="entry name" value="Trypsin"/>
    <property type="match status" value="1"/>
</dbReference>
<comment type="subcellular location">
    <subcellularLocation>
        <location evidence="1">Secreted</location>
    </subcellularLocation>
</comment>
<keyword evidence="6" id="KW-1015">Disulfide bond</keyword>
<dbReference type="PROSITE" id="PS00134">
    <property type="entry name" value="TRYPSIN_HIS"/>
    <property type="match status" value="1"/>
</dbReference>
<evidence type="ECO:0000256" key="8">
    <source>
        <dbReference type="SAM" id="SignalP"/>
    </source>
</evidence>
<evidence type="ECO:0000313" key="10">
    <source>
        <dbReference type="EMBL" id="OXU20657.1"/>
    </source>
</evidence>
<keyword evidence="2" id="KW-0964">Secreted</keyword>
<accession>A0A232EQQ7</accession>
<dbReference type="InterPro" id="IPR009003">
    <property type="entry name" value="Peptidase_S1_PA"/>
</dbReference>
<evidence type="ECO:0000259" key="9">
    <source>
        <dbReference type="PROSITE" id="PS50240"/>
    </source>
</evidence>
<feature type="signal peptide" evidence="8">
    <location>
        <begin position="1"/>
        <end position="19"/>
    </location>
</feature>
<dbReference type="PROSITE" id="PS00135">
    <property type="entry name" value="TRYPSIN_SER"/>
    <property type="match status" value="1"/>
</dbReference>
<dbReference type="SMART" id="SM00020">
    <property type="entry name" value="Tryp_SPc"/>
    <property type="match status" value="1"/>
</dbReference>
<dbReference type="OrthoDB" id="10051896at2759"/>
<evidence type="ECO:0000256" key="4">
    <source>
        <dbReference type="ARBA" id="ARBA00022801"/>
    </source>
</evidence>
<evidence type="ECO:0000256" key="1">
    <source>
        <dbReference type="ARBA" id="ARBA00004613"/>
    </source>
</evidence>
<dbReference type="FunFam" id="2.40.10.10:FF:000034">
    <property type="entry name" value="Eupolytin"/>
    <property type="match status" value="1"/>
</dbReference>
<dbReference type="InterPro" id="IPR033116">
    <property type="entry name" value="TRYPSIN_SER"/>
</dbReference>
<dbReference type="Proteomes" id="UP000215335">
    <property type="component" value="Unassembled WGS sequence"/>
</dbReference>
<evidence type="ECO:0000256" key="2">
    <source>
        <dbReference type="ARBA" id="ARBA00022525"/>
    </source>
</evidence>
<evidence type="ECO:0000256" key="6">
    <source>
        <dbReference type="ARBA" id="ARBA00023157"/>
    </source>
</evidence>
<proteinExistence type="predicted"/>
<dbReference type="Gene3D" id="2.40.10.10">
    <property type="entry name" value="Trypsin-like serine proteases"/>
    <property type="match status" value="1"/>
</dbReference>
<dbReference type="AlphaFoldDB" id="A0A232EQQ7"/>
<keyword evidence="3 7" id="KW-0645">Protease</keyword>
<evidence type="ECO:0000256" key="3">
    <source>
        <dbReference type="ARBA" id="ARBA00022670"/>
    </source>
</evidence>
<feature type="chain" id="PRO_5012375825" description="Peptidase S1 domain-containing protein" evidence="8">
    <location>
        <begin position="20"/>
        <end position="273"/>
    </location>
</feature>
<dbReference type="GO" id="GO:0005615">
    <property type="term" value="C:extracellular space"/>
    <property type="evidence" value="ECO:0007669"/>
    <property type="project" value="TreeGrafter"/>
</dbReference>
<dbReference type="STRING" id="543379.A0A232EQQ7"/>
<keyword evidence="8" id="KW-0732">Signal</keyword>
<dbReference type="SUPFAM" id="SSF50494">
    <property type="entry name" value="Trypsin-like serine proteases"/>
    <property type="match status" value="1"/>
</dbReference>
<dbReference type="InterPro" id="IPR050127">
    <property type="entry name" value="Serine_Proteases_S1"/>
</dbReference>
<evidence type="ECO:0000256" key="7">
    <source>
        <dbReference type="RuleBase" id="RU363034"/>
    </source>
</evidence>
<dbReference type="PROSITE" id="PS50240">
    <property type="entry name" value="TRYPSIN_DOM"/>
    <property type="match status" value="1"/>
</dbReference>
<dbReference type="InterPro" id="IPR018114">
    <property type="entry name" value="TRYPSIN_HIS"/>
</dbReference>
<feature type="domain" description="Peptidase S1" evidence="9">
    <location>
        <begin position="41"/>
        <end position="272"/>
    </location>
</feature>
<keyword evidence="11" id="KW-1185">Reference proteome</keyword>
<name>A0A232EQQ7_9HYME</name>
<evidence type="ECO:0000313" key="11">
    <source>
        <dbReference type="Proteomes" id="UP000215335"/>
    </source>
</evidence>
<dbReference type="EMBL" id="NNAY01002740">
    <property type="protein sequence ID" value="OXU20657.1"/>
    <property type="molecule type" value="Genomic_DNA"/>
</dbReference>
<reference evidence="10 11" key="1">
    <citation type="journal article" date="2017" name="Curr. Biol.">
        <title>The Evolution of Venom by Co-option of Single-Copy Genes.</title>
        <authorList>
            <person name="Martinson E.O."/>
            <person name="Mrinalini"/>
            <person name="Kelkar Y.D."/>
            <person name="Chang C.H."/>
            <person name="Werren J.H."/>
        </authorList>
    </citation>
    <scope>NUCLEOTIDE SEQUENCE [LARGE SCALE GENOMIC DNA]</scope>
    <source>
        <strain evidence="10 11">Alberta</strain>
        <tissue evidence="10">Whole body</tissue>
    </source>
</reference>
<sequence>MKTLIASLIVINYIQMSVATWHSPLDPMFLDDKGVDPTLRIIGGNDAGIHEVPYTVSLRVFDRHFCGGSIISRNWIVSAAHCFLPVVPIALVRIRSGSSFSNFAGTMHSVSRVYSHENFTLTNRGSTIHDIAVVRVSPSFQLNKSTRRPIGMFEPGQKAPDNAVGVLSGWGVLHETDNKMSYVLQKVEIPLVPKSKCRELLRKYGGLAKGQFCAGFMSGGKDACQGDSGGPFVVGRKLYGLVSWGKGCARRYLPGAYTEISFYRQWIKKYTGV</sequence>
<dbReference type="GO" id="GO:0006508">
    <property type="term" value="P:proteolysis"/>
    <property type="evidence" value="ECO:0007669"/>
    <property type="project" value="UniProtKB-KW"/>
</dbReference>
<dbReference type="GO" id="GO:0004252">
    <property type="term" value="F:serine-type endopeptidase activity"/>
    <property type="evidence" value="ECO:0007669"/>
    <property type="project" value="InterPro"/>
</dbReference>
<dbReference type="CDD" id="cd00190">
    <property type="entry name" value="Tryp_SPc"/>
    <property type="match status" value="1"/>
</dbReference>